<proteinExistence type="predicted"/>
<accession>A0A3M7SUZ6</accession>
<reference evidence="2 3" key="1">
    <citation type="journal article" date="2018" name="Sci. Rep.">
        <title>Genomic signatures of local adaptation to the degree of environmental predictability in rotifers.</title>
        <authorList>
            <person name="Franch-Gras L."/>
            <person name="Hahn C."/>
            <person name="Garcia-Roger E.M."/>
            <person name="Carmona M.J."/>
            <person name="Serra M."/>
            <person name="Gomez A."/>
        </authorList>
    </citation>
    <scope>NUCLEOTIDE SEQUENCE [LARGE SCALE GENOMIC DNA]</scope>
    <source>
        <strain evidence="2">HYR1</strain>
    </source>
</reference>
<feature type="compositionally biased region" description="Basic and acidic residues" evidence="1">
    <location>
        <begin position="83"/>
        <end position="94"/>
    </location>
</feature>
<dbReference type="AlphaFoldDB" id="A0A3M7SUZ6"/>
<feature type="compositionally biased region" description="Polar residues" evidence="1">
    <location>
        <begin position="1"/>
        <end position="10"/>
    </location>
</feature>
<feature type="region of interest" description="Disordered" evidence="1">
    <location>
        <begin position="73"/>
        <end position="94"/>
    </location>
</feature>
<dbReference type="EMBL" id="REGN01000723">
    <property type="protein sequence ID" value="RNA39651.1"/>
    <property type="molecule type" value="Genomic_DNA"/>
</dbReference>
<dbReference type="Proteomes" id="UP000276133">
    <property type="component" value="Unassembled WGS sequence"/>
</dbReference>
<feature type="region of interest" description="Disordered" evidence="1">
    <location>
        <begin position="1"/>
        <end position="25"/>
    </location>
</feature>
<evidence type="ECO:0000256" key="1">
    <source>
        <dbReference type="SAM" id="MobiDB-lite"/>
    </source>
</evidence>
<gene>
    <name evidence="2" type="ORF">BpHYR1_004264</name>
</gene>
<evidence type="ECO:0000313" key="3">
    <source>
        <dbReference type="Proteomes" id="UP000276133"/>
    </source>
</evidence>
<protein>
    <submittedName>
        <fullName evidence="2">Uncharacterized protein</fullName>
    </submittedName>
</protein>
<organism evidence="2 3">
    <name type="scientific">Brachionus plicatilis</name>
    <name type="common">Marine rotifer</name>
    <name type="synonym">Brachionus muelleri</name>
    <dbReference type="NCBI Taxonomy" id="10195"/>
    <lineage>
        <taxon>Eukaryota</taxon>
        <taxon>Metazoa</taxon>
        <taxon>Spiralia</taxon>
        <taxon>Gnathifera</taxon>
        <taxon>Rotifera</taxon>
        <taxon>Eurotatoria</taxon>
        <taxon>Monogononta</taxon>
        <taxon>Pseudotrocha</taxon>
        <taxon>Ploima</taxon>
        <taxon>Brachionidae</taxon>
        <taxon>Brachionus</taxon>
    </lineage>
</organism>
<keyword evidence="3" id="KW-1185">Reference proteome</keyword>
<sequence>MELYKSNESVLLNPGDETLNDSDPYEYDQILKDPVNRKKRVKAIVCELHSTFENFDTINNKMMYVDITIPKKRGRKPGSKNIKTIERESAMSSK</sequence>
<evidence type="ECO:0000313" key="2">
    <source>
        <dbReference type="EMBL" id="RNA39651.1"/>
    </source>
</evidence>
<comment type="caution">
    <text evidence="2">The sequence shown here is derived from an EMBL/GenBank/DDBJ whole genome shotgun (WGS) entry which is preliminary data.</text>
</comment>
<name>A0A3M7SUZ6_BRAPC</name>